<sequence length="105" mass="11817">MSDDAQMDTAAQTGIDVPPVPPGDVLVFKVVHNDIETWFKIKRSTKLEKVMTKFCNLEGKTPASVRFFFKGRLVQPTDTPDTLGMLEHDTLEARTSARTRVRQPL</sequence>
<gene>
    <name evidence="2" type="ORF">C8A03DRAFT_30891</name>
</gene>
<evidence type="ECO:0000259" key="1">
    <source>
        <dbReference type="Pfam" id="PF11976"/>
    </source>
</evidence>
<dbReference type="SUPFAM" id="SSF54236">
    <property type="entry name" value="Ubiquitin-like"/>
    <property type="match status" value="1"/>
</dbReference>
<dbReference type="Gene3D" id="3.10.20.90">
    <property type="entry name" value="Phosphatidylinositol 3-kinase Catalytic Subunit, Chain A, domain 1"/>
    <property type="match status" value="1"/>
</dbReference>
<comment type="caution">
    <text evidence="2">The sequence shown here is derived from an EMBL/GenBank/DDBJ whole genome shotgun (WGS) entry which is preliminary data.</text>
</comment>
<dbReference type="EMBL" id="MU860030">
    <property type="protein sequence ID" value="KAK4240924.1"/>
    <property type="molecule type" value="Genomic_DNA"/>
</dbReference>
<keyword evidence="3" id="KW-1185">Reference proteome</keyword>
<dbReference type="PANTHER" id="PTHR10562">
    <property type="entry name" value="SMALL UBIQUITIN-RELATED MODIFIER"/>
    <property type="match status" value="1"/>
</dbReference>
<dbReference type="InterPro" id="IPR022617">
    <property type="entry name" value="Rad60/SUMO-like_dom"/>
</dbReference>
<dbReference type="Pfam" id="PF11976">
    <property type="entry name" value="Rad60-SLD"/>
    <property type="match status" value="1"/>
</dbReference>
<proteinExistence type="predicted"/>
<dbReference type="InterPro" id="IPR029071">
    <property type="entry name" value="Ubiquitin-like_domsf"/>
</dbReference>
<accession>A0AAN7CF56</accession>
<reference evidence="2" key="1">
    <citation type="journal article" date="2023" name="Mol. Phylogenet. Evol.">
        <title>Genome-scale phylogeny and comparative genomics of the fungal order Sordariales.</title>
        <authorList>
            <person name="Hensen N."/>
            <person name="Bonometti L."/>
            <person name="Westerberg I."/>
            <person name="Brannstrom I.O."/>
            <person name="Guillou S."/>
            <person name="Cros-Aarteil S."/>
            <person name="Calhoun S."/>
            <person name="Haridas S."/>
            <person name="Kuo A."/>
            <person name="Mondo S."/>
            <person name="Pangilinan J."/>
            <person name="Riley R."/>
            <person name="LaButti K."/>
            <person name="Andreopoulos B."/>
            <person name="Lipzen A."/>
            <person name="Chen C."/>
            <person name="Yan M."/>
            <person name="Daum C."/>
            <person name="Ng V."/>
            <person name="Clum A."/>
            <person name="Steindorff A."/>
            <person name="Ohm R.A."/>
            <person name="Martin F."/>
            <person name="Silar P."/>
            <person name="Natvig D.O."/>
            <person name="Lalanne C."/>
            <person name="Gautier V."/>
            <person name="Ament-Velasquez S.L."/>
            <person name="Kruys A."/>
            <person name="Hutchinson M.I."/>
            <person name="Powell A.J."/>
            <person name="Barry K."/>
            <person name="Miller A.N."/>
            <person name="Grigoriev I.V."/>
            <person name="Debuchy R."/>
            <person name="Gladieux P."/>
            <person name="Hiltunen Thoren M."/>
            <person name="Johannesson H."/>
        </authorList>
    </citation>
    <scope>NUCLEOTIDE SEQUENCE</scope>
    <source>
        <strain evidence="2">CBS 532.94</strain>
    </source>
</reference>
<protein>
    <recommendedName>
        <fullName evidence="1">Rad60/SUMO-like domain-containing protein</fullName>
    </recommendedName>
</protein>
<reference evidence="2" key="2">
    <citation type="submission" date="2023-05" db="EMBL/GenBank/DDBJ databases">
        <authorList>
            <consortium name="Lawrence Berkeley National Laboratory"/>
            <person name="Steindorff A."/>
            <person name="Hensen N."/>
            <person name="Bonometti L."/>
            <person name="Westerberg I."/>
            <person name="Brannstrom I.O."/>
            <person name="Guillou S."/>
            <person name="Cros-Aarteil S."/>
            <person name="Calhoun S."/>
            <person name="Haridas S."/>
            <person name="Kuo A."/>
            <person name="Mondo S."/>
            <person name="Pangilinan J."/>
            <person name="Riley R."/>
            <person name="Labutti K."/>
            <person name="Andreopoulos B."/>
            <person name="Lipzen A."/>
            <person name="Chen C."/>
            <person name="Yanf M."/>
            <person name="Daum C."/>
            <person name="Ng V."/>
            <person name="Clum A."/>
            <person name="Ohm R."/>
            <person name="Martin F."/>
            <person name="Silar P."/>
            <person name="Natvig D."/>
            <person name="Lalanne C."/>
            <person name="Gautier V."/>
            <person name="Ament-Velasquez S.L."/>
            <person name="Kruys A."/>
            <person name="Hutchinson M.I."/>
            <person name="Powell A.J."/>
            <person name="Barry K."/>
            <person name="Miller A.N."/>
            <person name="Grigoriev I.V."/>
            <person name="Debuchy R."/>
            <person name="Gladieux P."/>
            <person name="Thoren M.H."/>
            <person name="Johannesson H."/>
        </authorList>
    </citation>
    <scope>NUCLEOTIDE SEQUENCE</scope>
    <source>
        <strain evidence="2">CBS 532.94</strain>
    </source>
</reference>
<evidence type="ECO:0000313" key="2">
    <source>
        <dbReference type="EMBL" id="KAK4240924.1"/>
    </source>
</evidence>
<evidence type="ECO:0000313" key="3">
    <source>
        <dbReference type="Proteomes" id="UP001303760"/>
    </source>
</evidence>
<name>A0AAN7CF56_9PEZI</name>
<feature type="domain" description="Rad60/SUMO-like" evidence="1">
    <location>
        <begin position="36"/>
        <end position="94"/>
    </location>
</feature>
<dbReference type="Proteomes" id="UP001303760">
    <property type="component" value="Unassembled WGS sequence"/>
</dbReference>
<dbReference type="AlphaFoldDB" id="A0AAN7CF56"/>
<organism evidence="2 3">
    <name type="scientific">Achaetomium macrosporum</name>
    <dbReference type="NCBI Taxonomy" id="79813"/>
    <lineage>
        <taxon>Eukaryota</taxon>
        <taxon>Fungi</taxon>
        <taxon>Dikarya</taxon>
        <taxon>Ascomycota</taxon>
        <taxon>Pezizomycotina</taxon>
        <taxon>Sordariomycetes</taxon>
        <taxon>Sordariomycetidae</taxon>
        <taxon>Sordariales</taxon>
        <taxon>Chaetomiaceae</taxon>
        <taxon>Achaetomium</taxon>
    </lineage>
</organism>